<gene>
    <name evidence="4" type="ORF">HKT17_05685</name>
</gene>
<dbReference type="SMART" id="SM00448">
    <property type="entry name" value="REC"/>
    <property type="match status" value="1"/>
</dbReference>
<dbReference type="Pfam" id="PF00072">
    <property type="entry name" value="Response_reg"/>
    <property type="match status" value="1"/>
</dbReference>
<evidence type="ECO:0000256" key="2">
    <source>
        <dbReference type="PROSITE-ProRule" id="PRU00169"/>
    </source>
</evidence>
<evidence type="ECO:0000256" key="1">
    <source>
        <dbReference type="ARBA" id="ARBA00022553"/>
    </source>
</evidence>
<proteinExistence type="predicted"/>
<keyword evidence="1 2" id="KW-0597">Phosphoprotein</keyword>
<dbReference type="PROSITE" id="PS50110">
    <property type="entry name" value="RESPONSE_REGULATORY"/>
    <property type="match status" value="1"/>
</dbReference>
<evidence type="ECO:0000259" key="3">
    <source>
        <dbReference type="PROSITE" id="PS50110"/>
    </source>
</evidence>
<dbReference type="CDD" id="cd00156">
    <property type="entry name" value="REC"/>
    <property type="match status" value="1"/>
</dbReference>
<dbReference type="PANTHER" id="PTHR44591:SF3">
    <property type="entry name" value="RESPONSE REGULATORY DOMAIN-CONTAINING PROTEIN"/>
    <property type="match status" value="1"/>
</dbReference>
<dbReference type="Gene3D" id="1.10.1660.10">
    <property type="match status" value="1"/>
</dbReference>
<dbReference type="InterPro" id="IPR009061">
    <property type="entry name" value="DNA-bd_dom_put_sf"/>
</dbReference>
<reference evidence="4 5" key="1">
    <citation type="submission" date="2020-05" db="EMBL/GenBank/DDBJ databases">
        <title>Compete genome of Limnobacter sp. SAORIC-580.</title>
        <authorList>
            <person name="Song J."/>
            <person name="Cho J.-C."/>
        </authorList>
    </citation>
    <scope>NUCLEOTIDE SEQUENCE [LARGE SCALE GENOMIC DNA]</scope>
    <source>
        <strain evidence="4 5">SAORIC-580</strain>
    </source>
</reference>
<dbReference type="CDD" id="cd04762">
    <property type="entry name" value="HTH_MerR-trunc"/>
    <property type="match status" value="1"/>
</dbReference>
<name>A0ABX6N4C0_9BURK</name>
<dbReference type="SUPFAM" id="SSF52172">
    <property type="entry name" value="CheY-like"/>
    <property type="match status" value="1"/>
</dbReference>
<evidence type="ECO:0000313" key="5">
    <source>
        <dbReference type="Proteomes" id="UP000501130"/>
    </source>
</evidence>
<dbReference type="InterPro" id="IPR010093">
    <property type="entry name" value="SinI_DNA-bd"/>
</dbReference>
<dbReference type="Gene3D" id="3.40.50.2300">
    <property type="match status" value="1"/>
</dbReference>
<sequence length="207" mass="22892">MVKTMNDATDYCSIKEASQILGVSPKTIQLWVEKGSLRAWKTAGGHRRIIRESVNALIKARNPQSASNAGSGLPNLEQGMRVLIVEDEEALRRLYEFNVRQWANSIQVELAKDGFEALLRIGKTKPDVLITDLSMPGMDGFKMLRRLSELGELGSMLVIVITSYDSEAIQNLGSLPEGVHVFEKPAPFKSIRQLVVDGVAEKLALSR</sequence>
<dbReference type="NCBIfam" id="TIGR01764">
    <property type="entry name" value="excise"/>
    <property type="match status" value="1"/>
</dbReference>
<organism evidence="4 5">
    <name type="scientific">Limnobacter profundi</name>
    <dbReference type="NCBI Taxonomy" id="2732163"/>
    <lineage>
        <taxon>Bacteria</taxon>
        <taxon>Pseudomonadati</taxon>
        <taxon>Pseudomonadota</taxon>
        <taxon>Betaproteobacteria</taxon>
        <taxon>Burkholderiales</taxon>
        <taxon>Burkholderiaceae</taxon>
        <taxon>Limnobacter</taxon>
    </lineage>
</organism>
<dbReference type="EMBL" id="CP053084">
    <property type="protein sequence ID" value="QJR29235.1"/>
    <property type="molecule type" value="Genomic_DNA"/>
</dbReference>
<feature type="domain" description="Response regulatory" evidence="3">
    <location>
        <begin position="81"/>
        <end position="199"/>
    </location>
</feature>
<evidence type="ECO:0000313" key="4">
    <source>
        <dbReference type="EMBL" id="QJR29235.1"/>
    </source>
</evidence>
<dbReference type="InterPro" id="IPR011006">
    <property type="entry name" value="CheY-like_superfamily"/>
</dbReference>
<feature type="modified residue" description="4-aspartylphosphate" evidence="2">
    <location>
        <position position="132"/>
    </location>
</feature>
<dbReference type="InterPro" id="IPR050595">
    <property type="entry name" value="Bact_response_regulator"/>
</dbReference>
<keyword evidence="5" id="KW-1185">Reference proteome</keyword>
<dbReference type="SUPFAM" id="SSF46955">
    <property type="entry name" value="Putative DNA-binding domain"/>
    <property type="match status" value="1"/>
</dbReference>
<protein>
    <submittedName>
        <fullName evidence="4">Response regulator</fullName>
    </submittedName>
</protein>
<dbReference type="PANTHER" id="PTHR44591">
    <property type="entry name" value="STRESS RESPONSE REGULATOR PROTEIN 1"/>
    <property type="match status" value="1"/>
</dbReference>
<accession>A0ABX6N4C0</accession>
<dbReference type="InterPro" id="IPR001789">
    <property type="entry name" value="Sig_transdc_resp-reg_receiver"/>
</dbReference>
<dbReference type="Proteomes" id="UP000501130">
    <property type="component" value="Chromosome"/>
</dbReference>
<dbReference type="Pfam" id="PF12728">
    <property type="entry name" value="HTH_17"/>
    <property type="match status" value="1"/>
</dbReference>
<dbReference type="InterPro" id="IPR041657">
    <property type="entry name" value="HTH_17"/>
</dbReference>